<comment type="caution">
    <text evidence="2">The sequence shown here is derived from an EMBL/GenBank/DDBJ whole genome shotgun (WGS) entry which is preliminary data.</text>
</comment>
<dbReference type="AlphaFoldDB" id="A0A9X1KYP0"/>
<evidence type="ECO:0000313" key="3">
    <source>
        <dbReference type="Proteomes" id="UP001139409"/>
    </source>
</evidence>
<dbReference type="InterPro" id="IPR045749">
    <property type="entry name" value="DUF6090"/>
</dbReference>
<proteinExistence type="predicted"/>
<gene>
    <name evidence="2" type="ORF">LDX50_03000</name>
</gene>
<protein>
    <submittedName>
        <fullName evidence="2">Uncharacterized protein</fullName>
    </submittedName>
</protein>
<dbReference type="Proteomes" id="UP001139409">
    <property type="component" value="Unassembled WGS sequence"/>
</dbReference>
<keyword evidence="1" id="KW-1133">Transmembrane helix</keyword>
<keyword evidence="1" id="KW-0812">Transmembrane</keyword>
<dbReference type="EMBL" id="JAIXNE010000001">
    <property type="protein sequence ID" value="MCA6073816.1"/>
    <property type="molecule type" value="Genomic_DNA"/>
</dbReference>
<evidence type="ECO:0000256" key="1">
    <source>
        <dbReference type="SAM" id="Phobius"/>
    </source>
</evidence>
<reference evidence="2" key="1">
    <citation type="submission" date="2021-09" db="EMBL/GenBank/DDBJ databases">
        <title>Fulvivirga sp. isolated from coastal sediment.</title>
        <authorList>
            <person name="Yu H."/>
        </authorList>
    </citation>
    <scope>NUCLEOTIDE SEQUENCE</scope>
    <source>
        <strain evidence="2">1062</strain>
    </source>
</reference>
<keyword evidence="3" id="KW-1185">Reference proteome</keyword>
<keyword evidence="1" id="KW-0472">Membrane</keyword>
<dbReference type="Pfam" id="PF19578">
    <property type="entry name" value="DUF6090"/>
    <property type="match status" value="1"/>
</dbReference>
<evidence type="ECO:0000313" key="2">
    <source>
        <dbReference type="EMBL" id="MCA6073816.1"/>
    </source>
</evidence>
<sequence length="253" mass="29775">MIKFFRNIRRQLLSENPPAGRSGKFSKYLLYAVGEIVLVVIGILIALQINLWNEGRKEFIKSKALLEEFKKDLVRDTLESNYVTGKLKQQVKIEAWALGLTSYNSNQTDSLRRVFFGPYFQQPITVRTFNKLQNSENPNLTGFENLQNELTKYYTDTKYLVDAYNDEEKHYAFENEINQIIRSKLEINLNEFPMLPEETSQDRKLIDFVQSIEGRNYIKENYIRRKSMIDYFENVKQEATALIHRINESLESS</sequence>
<organism evidence="2 3">
    <name type="scientific">Fulvivirga sedimenti</name>
    <dbReference type="NCBI Taxonomy" id="2879465"/>
    <lineage>
        <taxon>Bacteria</taxon>
        <taxon>Pseudomonadati</taxon>
        <taxon>Bacteroidota</taxon>
        <taxon>Cytophagia</taxon>
        <taxon>Cytophagales</taxon>
        <taxon>Fulvivirgaceae</taxon>
        <taxon>Fulvivirga</taxon>
    </lineage>
</organism>
<accession>A0A9X1KYP0</accession>
<feature type="transmembrane region" description="Helical" evidence="1">
    <location>
        <begin position="28"/>
        <end position="52"/>
    </location>
</feature>
<name>A0A9X1KYP0_9BACT</name>
<dbReference type="RefSeq" id="WP_225696928.1">
    <property type="nucleotide sequence ID" value="NZ_JAIXNE010000001.1"/>
</dbReference>